<sequence>MGKQDFEARRDALLQDIRSMMDDVQELYDNSVEEGTKEAKEAKAKLQVKLDAAKEKLGRFEEEAAKRVKYHAEQAKERFAEFGEEAGERFKRGKECFDRFEEEAAERVKHRARQADEAVREKPYYAMGFAALAGLVVGVLLNRR</sequence>
<dbReference type="InterPro" id="IPR043604">
    <property type="entry name" value="DUF883_N"/>
</dbReference>
<feature type="domain" description="DUF883" evidence="10">
    <location>
        <begin position="11"/>
        <end position="62"/>
    </location>
</feature>
<dbReference type="Proteomes" id="UP001621964">
    <property type="component" value="Unassembled WGS sequence"/>
</dbReference>
<keyword evidence="8" id="KW-0175">Coiled coil</keyword>
<evidence type="ECO:0000259" key="11">
    <source>
        <dbReference type="Pfam" id="PF19029"/>
    </source>
</evidence>
<accession>A0ABW8Q4R1</accession>
<keyword evidence="5 9" id="KW-0812">Transmembrane</keyword>
<evidence type="ECO:0000259" key="10">
    <source>
        <dbReference type="Pfam" id="PF05957"/>
    </source>
</evidence>
<dbReference type="RefSeq" id="WP_009173957.1">
    <property type="nucleotide sequence ID" value="NZ_JBJGEB010000004.1"/>
</dbReference>
<evidence type="ECO:0000313" key="12">
    <source>
        <dbReference type="EMBL" id="MFK7641928.1"/>
    </source>
</evidence>
<dbReference type="SUPFAM" id="SSF58113">
    <property type="entry name" value="Apolipoprotein A-I"/>
    <property type="match status" value="1"/>
</dbReference>
<feature type="coiled-coil region" evidence="8">
    <location>
        <begin position="3"/>
        <end position="63"/>
    </location>
</feature>
<gene>
    <name evidence="12" type="ORF">ACI43T_05365</name>
</gene>
<comment type="subcellular location">
    <subcellularLocation>
        <location evidence="1">Cell inner membrane</location>
        <topology evidence="1">Single-pass membrane protein</topology>
    </subcellularLocation>
</comment>
<dbReference type="InterPro" id="IPR043605">
    <property type="entry name" value="DUF883_C"/>
</dbReference>
<evidence type="ECO:0000256" key="3">
    <source>
        <dbReference type="ARBA" id="ARBA00022475"/>
    </source>
</evidence>
<dbReference type="PANTHER" id="PTHR35893:SF3">
    <property type="entry name" value="INNER MEMBRANE PROTEIN"/>
    <property type="match status" value="1"/>
</dbReference>
<keyword evidence="3" id="KW-1003">Cell membrane</keyword>
<proteinExistence type="inferred from homology"/>
<feature type="domain" description="DUF883" evidence="11">
    <location>
        <begin position="115"/>
        <end position="144"/>
    </location>
</feature>
<keyword evidence="13" id="KW-1185">Reference proteome</keyword>
<name>A0ABW8Q4R1_9NEIS</name>
<evidence type="ECO:0000256" key="2">
    <source>
        <dbReference type="ARBA" id="ARBA00010423"/>
    </source>
</evidence>
<dbReference type="Pfam" id="PF19029">
    <property type="entry name" value="DUF883_C"/>
    <property type="match status" value="1"/>
</dbReference>
<comment type="similarity">
    <text evidence="2">Belongs to the ElaB/YgaM/YqjD family.</text>
</comment>
<dbReference type="InterPro" id="IPR010279">
    <property type="entry name" value="YqjD/ElaB"/>
</dbReference>
<evidence type="ECO:0000256" key="1">
    <source>
        <dbReference type="ARBA" id="ARBA00004377"/>
    </source>
</evidence>
<evidence type="ECO:0000256" key="7">
    <source>
        <dbReference type="ARBA" id="ARBA00023136"/>
    </source>
</evidence>
<dbReference type="PANTHER" id="PTHR35893">
    <property type="entry name" value="INNER MEMBRANE PROTEIN-RELATED"/>
    <property type="match status" value="1"/>
</dbReference>
<reference evidence="12 13" key="1">
    <citation type="submission" date="2024-11" db="EMBL/GenBank/DDBJ databases">
        <authorList>
            <person name="Mikucki A.G."/>
            <person name="Kahler C.M."/>
        </authorList>
    </citation>
    <scope>NUCLEOTIDE SEQUENCE [LARGE SCALE GENOMIC DNA]</scope>
    <source>
        <strain evidence="12 13">EXNM717</strain>
    </source>
</reference>
<dbReference type="Pfam" id="PF05957">
    <property type="entry name" value="DUF883"/>
    <property type="match status" value="1"/>
</dbReference>
<evidence type="ECO:0000256" key="8">
    <source>
        <dbReference type="SAM" id="Coils"/>
    </source>
</evidence>
<evidence type="ECO:0000256" key="9">
    <source>
        <dbReference type="SAM" id="Phobius"/>
    </source>
</evidence>
<keyword evidence="4" id="KW-0997">Cell inner membrane</keyword>
<evidence type="ECO:0000256" key="6">
    <source>
        <dbReference type="ARBA" id="ARBA00022989"/>
    </source>
</evidence>
<organism evidence="12 13">
    <name type="scientific">Neisseria oralis</name>
    <dbReference type="NCBI Taxonomy" id="1107316"/>
    <lineage>
        <taxon>Bacteria</taxon>
        <taxon>Pseudomonadati</taxon>
        <taxon>Pseudomonadota</taxon>
        <taxon>Betaproteobacteria</taxon>
        <taxon>Neisseriales</taxon>
        <taxon>Neisseriaceae</taxon>
        <taxon>Neisseria</taxon>
    </lineage>
</organism>
<comment type="caution">
    <text evidence="12">The sequence shown here is derived from an EMBL/GenBank/DDBJ whole genome shotgun (WGS) entry which is preliminary data.</text>
</comment>
<dbReference type="EMBL" id="JBJGEB010000004">
    <property type="protein sequence ID" value="MFK7641928.1"/>
    <property type="molecule type" value="Genomic_DNA"/>
</dbReference>
<dbReference type="Gene3D" id="1.20.120.20">
    <property type="entry name" value="Apolipoprotein"/>
    <property type="match status" value="1"/>
</dbReference>
<evidence type="ECO:0000256" key="5">
    <source>
        <dbReference type="ARBA" id="ARBA00022692"/>
    </source>
</evidence>
<evidence type="ECO:0000256" key="4">
    <source>
        <dbReference type="ARBA" id="ARBA00022519"/>
    </source>
</evidence>
<keyword evidence="7 9" id="KW-0472">Membrane</keyword>
<feature type="transmembrane region" description="Helical" evidence="9">
    <location>
        <begin position="123"/>
        <end position="141"/>
    </location>
</feature>
<keyword evidence="6 9" id="KW-1133">Transmembrane helix</keyword>
<evidence type="ECO:0000313" key="13">
    <source>
        <dbReference type="Proteomes" id="UP001621964"/>
    </source>
</evidence>
<protein>
    <submittedName>
        <fullName evidence="12">YqjD family protein</fullName>
    </submittedName>
</protein>